<evidence type="ECO:0000256" key="1">
    <source>
        <dbReference type="SAM" id="MobiDB-lite"/>
    </source>
</evidence>
<evidence type="ECO:0000313" key="4">
    <source>
        <dbReference type="EMBL" id="LAA03183.1"/>
    </source>
</evidence>
<organism evidence="4">
    <name type="scientific">Parasteatoda tepidariorum</name>
    <name type="common">Common house spider</name>
    <name type="synonym">Achaearanea tepidariorum</name>
    <dbReference type="NCBI Taxonomy" id="114398"/>
    <lineage>
        <taxon>Eukaryota</taxon>
        <taxon>Metazoa</taxon>
        <taxon>Ecdysozoa</taxon>
        <taxon>Arthropoda</taxon>
        <taxon>Chelicerata</taxon>
        <taxon>Arachnida</taxon>
        <taxon>Araneae</taxon>
        <taxon>Araneomorphae</taxon>
        <taxon>Entelegynae</taxon>
        <taxon>Araneoidea</taxon>
        <taxon>Theridiidae</taxon>
        <taxon>Parasteatoda</taxon>
    </lineage>
</organism>
<dbReference type="AlphaFoldDB" id="A0A2L2Y4V1"/>
<feature type="signal peptide" evidence="2">
    <location>
        <begin position="1"/>
        <end position="22"/>
    </location>
</feature>
<feature type="region of interest" description="Disordered" evidence="1">
    <location>
        <begin position="232"/>
        <end position="273"/>
    </location>
</feature>
<dbReference type="Pfam" id="PF16763">
    <property type="entry name" value="Spidroin_N"/>
    <property type="match status" value="1"/>
</dbReference>
<dbReference type="InterPro" id="IPR031913">
    <property type="entry name" value="Spidroin_N"/>
</dbReference>
<sequence length="273" mass="26051">MTWFTKLSLAFLLALCIHGKFAVGHRTPWESAATAEAYVNSFMSNAERTGVFSAEQMDDMSSIGGLMKGAMGSMKGKATSHKLQALNTAFASAMAEVAISESGGQNIGAVTDAITNSLSEAFYQTTGEGNPGFVNEIRTLINMFAQSSGNSISGSAGASAAAAASGGSGGYGGYGQGGYGGQGGSGSSAAAAAAAGSGGSGGQGGYGQGGQRGYGQGGQGSRAAAAAAAAARGGGGGQGGYEEIVEYSSGTGGYGPGSSGPGGYGTGGAGPGG</sequence>
<dbReference type="EMBL" id="IAAA01000723">
    <property type="protein sequence ID" value="LAA03183.1"/>
    <property type="molecule type" value="mRNA"/>
</dbReference>
<proteinExistence type="evidence at transcript level"/>
<evidence type="ECO:0000259" key="3">
    <source>
        <dbReference type="Pfam" id="PF16763"/>
    </source>
</evidence>
<accession>A0A2L2Y4V1</accession>
<name>A0A2L2Y4V1_PARTP</name>
<feature type="domain" description="Spidroin N-terminal" evidence="3">
    <location>
        <begin position="28"/>
        <end position="150"/>
    </location>
</feature>
<feature type="chain" id="PRO_5014733779" evidence="2">
    <location>
        <begin position="23"/>
        <end position="273"/>
    </location>
</feature>
<reference evidence="4" key="1">
    <citation type="journal article" date="2016" name="Mol. Ecol. Resour.">
        <title>Evaluation of the impact of RNA preservation methods of spiders for de novo transcriptome assembly.</title>
        <authorList>
            <person name="Kono N."/>
            <person name="Nakamura H."/>
            <person name="Ito Y."/>
            <person name="Tomita M."/>
            <person name="Arakawa K."/>
        </authorList>
    </citation>
    <scope>NUCLEOTIDE SEQUENCE</scope>
    <source>
        <tissue evidence="4">Whole body</tissue>
    </source>
</reference>
<protein>
    <submittedName>
        <fullName evidence="4">Major ampullate spidroin 1A</fullName>
    </submittedName>
</protein>
<feature type="region of interest" description="Disordered" evidence="1">
    <location>
        <begin position="200"/>
        <end position="219"/>
    </location>
</feature>
<dbReference type="InterPro" id="IPR038243">
    <property type="entry name" value="Spidroin_N_sf"/>
</dbReference>
<keyword evidence="2" id="KW-0732">Signal</keyword>
<feature type="compositionally biased region" description="Gly residues" evidence="1">
    <location>
        <begin position="250"/>
        <end position="273"/>
    </location>
</feature>
<evidence type="ECO:0000256" key="2">
    <source>
        <dbReference type="SAM" id="SignalP"/>
    </source>
</evidence>
<dbReference type="Gene3D" id="1.10.274.70">
    <property type="match status" value="1"/>
</dbReference>
<dbReference type="OrthoDB" id="6437801at2759"/>